<evidence type="ECO:0000256" key="9">
    <source>
        <dbReference type="ARBA" id="ARBA00023004"/>
    </source>
</evidence>
<dbReference type="NCBIfam" id="TIGR02410">
    <property type="entry name" value="carnitine_TMLD"/>
    <property type="match status" value="1"/>
</dbReference>
<dbReference type="InterPro" id="IPR050411">
    <property type="entry name" value="AlphaKG_dependent_hydroxylases"/>
</dbReference>
<evidence type="ECO:0000256" key="2">
    <source>
        <dbReference type="ARBA" id="ARBA00001961"/>
    </source>
</evidence>
<dbReference type="Pfam" id="PF02668">
    <property type="entry name" value="TauD"/>
    <property type="match status" value="1"/>
</dbReference>
<comment type="caution">
    <text evidence="11">The sequence shown here is derived from an EMBL/GenBank/DDBJ whole genome shotgun (WGS) entry which is preliminary data.</text>
</comment>
<dbReference type="GO" id="GO:0005506">
    <property type="term" value="F:iron ion binding"/>
    <property type="evidence" value="ECO:0007669"/>
    <property type="project" value="InterPro"/>
</dbReference>
<keyword evidence="6" id="KW-0124">Carnitine biosynthesis</keyword>
<dbReference type="EMBL" id="MU253778">
    <property type="protein sequence ID" value="KAG9247230.1"/>
    <property type="molecule type" value="Genomic_DNA"/>
</dbReference>
<evidence type="ECO:0000313" key="12">
    <source>
        <dbReference type="Proteomes" id="UP000887226"/>
    </source>
</evidence>
<reference evidence="11" key="1">
    <citation type="journal article" date="2021" name="IMA Fungus">
        <title>Genomic characterization of three marine fungi, including Emericellopsis atlantica sp. nov. with signatures of a generalist lifestyle and marine biomass degradation.</title>
        <authorList>
            <person name="Hagestad O.C."/>
            <person name="Hou L."/>
            <person name="Andersen J.H."/>
            <person name="Hansen E.H."/>
            <person name="Altermark B."/>
            <person name="Li C."/>
            <person name="Kuhnert E."/>
            <person name="Cox R.J."/>
            <person name="Crous P.W."/>
            <person name="Spatafora J.W."/>
            <person name="Lail K."/>
            <person name="Amirebrahimi M."/>
            <person name="Lipzen A."/>
            <person name="Pangilinan J."/>
            <person name="Andreopoulos W."/>
            <person name="Hayes R.D."/>
            <person name="Ng V."/>
            <person name="Grigoriev I.V."/>
            <person name="Jackson S.A."/>
            <person name="Sutton T.D.S."/>
            <person name="Dobson A.D.W."/>
            <person name="Rama T."/>
        </authorList>
    </citation>
    <scope>NUCLEOTIDE SEQUENCE</scope>
    <source>
        <strain evidence="11">TRa3180A</strain>
    </source>
</reference>
<evidence type="ECO:0000256" key="1">
    <source>
        <dbReference type="ARBA" id="ARBA00001954"/>
    </source>
</evidence>
<keyword evidence="8" id="KW-0560">Oxidoreductase</keyword>
<evidence type="ECO:0000256" key="3">
    <source>
        <dbReference type="ARBA" id="ARBA00005022"/>
    </source>
</evidence>
<name>A0A9P8CHX0_9HELO</name>
<dbReference type="GO" id="GO:0050353">
    <property type="term" value="F:trimethyllysine dioxygenase activity"/>
    <property type="evidence" value="ECO:0007669"/>
    <property type="project" value="InterPro"/>
</dbReference>
<comment type="pathway">
    <text evidence="3">Amine and polyamine biosynthesis; carnitine biosynthesis.</text>
</comment>
<evidence type="ECO:0000256" key="7">
    <source>
        <dbReference type="ARBA" id="ARBA00022964"/>
    </source>
</evidence>
<dbReference type="PANTHER" id="PTHR10696">
    <property type="entry name" value="GAMMA-BUTYROBETAINE HYDROXYLASE-RELATED"/>
    <property type="match status" value="1"/>
</dbReference>
<evidence type="ECO:0000259" key="10">
    <source>
        <dbReference type="Pfam" id="PF02668"/>
    </source>
</evidence>
<dbReference type="InterPro" id="IPR038492">
    <property type="entry name" value="GBBH-like_N_sf"/>
</dbReference>
<dbReference type="SUPFAM" id="SSF51197">
    <property type="entry name" value="Clavaminate synthase-like"/>
    <property type="match status" value="1"/>
</dbReference>
<dbReference type="Gene3D" id="3.60.130.10">
    <property type="entry name" value="Clavaminate synthase-like"/>
    <property type="match status" value="1"/>
</dbReference>
<dbReference type="InterPro" id="IPR012776">
    <property type="entry name" value="Trimethyllysine_dOase"/>
</dbReference>
<evidence type="ECO:0000256" key="6">
    <source>
        <dbReference type="ARBA" id="ARBA00022873"/>
    </source>
</evidence>
<keyword evidence="5" id="KW-0479">Metal-binding</keyword>
<evidence type="ECO:0000256" key="5">
    <source>
        <dbReference type="ARBA" id="ARBA00022723"/>
    </source>
</evidence>
<dbReference type="FunFam" id="3.60.130.10:FF:000001">
    <property type="entry name" value="Trimethyllysine dioxygenase, mitochondrial"/>
    <property type="match status" value="1"/>
</dbReference>
<protein>
    <submittedName>
        <fullName evidence="11">Trimethyllysine dioxygenase</fullName>
    </submittedName>
</protein>
<dbReference type="GO" id="GO:0045329">
    <property type="term" value="P:carnitine biosynthetic process"/>
    <property type="evidence" value="ECO:0007669"/>
    <property type="project" value="UniProtKB-KW"/>
</dbReference>
<comment type="similarity">
    <text evidence="4">Belongs to the gamma-BBH/TMLD family.</text>
</comment>
<evidence type="ECO:0000313" key="11">
    <source>
        <dbReference type="EMBL" id="KAG9247230.1"/>
    </source>
</evidence>
<dbReference type="InterPro" id="IPR042098">
    <property type="entry name" value="TauD-like_sf"/>
</dbReference>
<dbReference type="PANTHER" id="PTHR10696:SF51">
    <property type="entry name" value="TRIMETHYLLYSINE DIOXYGENASE, MITOCHONDRIAL"/>
    <property type="match status" value="1"/>
</dbReference>
<organism evidence="11 12">
    <name type="scientific">Calycina marina</name>
    <dbReference type="NCBI Taxonomy" id="1763456"/>
    <lineage>
        <taxon>Eukaryota</taxon>
        <taxon>Fungi</taxon>
        <taxon>Dikarya</taxon>
        <taxon>Ascomycota</taxon>
        <taxon>Pezizomycotina</taxon>
        <taxon>Leotiomycetes</taxon>
        <taxon>Helotiales</taxon>
        <taxon>Pezizellaceae</taxon>
        <taxon>Calycina</taxon>
    </lineage>
</organism>
<evidence type="ECO:0000256" key="4">
    <source>
        <dbReference type="ARBA" id="ARBA00008654"/>
    </source>
</evidence>
<dbReference type="AlphaFoldDB" id="A0A9P8CHX0"/>
<comment type="cofactor">
    <cofactor evidence="2">
        <name>L-ascorbate</name>
        <dbReference type="ChEBI" id="CHEBI:38290"/>
    </cofactor>
</comment>
<accession>A0A9P8CHX0</accession>
<feature type="domain" description="TauD/TfdA-like" evidence="10">
    <location>
        <begin position="78"/>
        <end position="327"/>
    </location>
</feature>
<dbReference type="OrthoDB" id="408743at2759"/>
<evidence type="ECO:0000256" key="8">
    <source>
        <dbReference type="ARBA" id="ARBA00023002"/>
    </source>
</evidence>
<dbReference type="CDD" id="cd00250">
    <property type="entry name" value="CAS_like"/>
    <property type="match status" value="1"/>
</dbReference>
<keyword evidence="12" id="KW-1185">Reference proteome</keyword>
<keyword evidence="7 11" id="KW-0223">Dioxygenase</keyword>
<dbReference type="Gene3D" id="3.30.2020.30">
    <property type="match status" value="1"/>
</dbReference>
<dbReference type="InterPro" id="IPR003819">
    <property type="entry name" value="TauD/TfdA-like"/>
</dbReference>
<proteinExistence type="inferred from homology"/>
<sequence>MLRWKLLIGKVVPSIMPQEVTTEVSGLNVTWPDGHMSVYPWKWLYRHRDSRKLKSTILSETADDTVYWSSEIENNAPSIHYDEVMASDKGVGKWTSMIKKYGFCYVDGCPVDPDKTQKLLERIAFIRQTHYGGFYDFTSDLMLKDTAYTTEALGPHTDNTYFTDPSGLQMFHLLSHEEGTGGESFFVDGFNAAHALEREDPLKYKQLCKTPVPWHASGNKGMTITPAQSYPVLNTLYEPYQDKIEARTLYQVRWNNADRGVIPIEKRTGTAVALWYEAARSFDTILKRKDMQYRVQLEPGRAIIFDNWRVLHAREAFTGKRRMCGGYINRDDWISRWRNTNWERQEVLNEIL</sequence>
<comment type="cofactor">
    <cofactor evidence="1">
        <name>Fe(2+)</name>
        <dbReference type="ChEBI" id="CHEBI:29033"/>
    </cofactor>
</comment>
<dbReference type="GO" id="GO:0005739">
    <property type="term" value="C:mitochondrion"/>
    <property type="evidence" value="ECO:0007669"/>
    <property type="project" value="TreeGrafter"/>
</dbReference>
<dbReference type="Proteomes" id="UP000887226">
    <property type="component" value="Unassembled WGS sequence"/>
</dbReference>
<gene>
    <name evidence="11" type="ORF">BJ878DRAFT_209854</name>
</gene>
<keyword evidence="9" id="KW-0408">Iron</keyword>